<evidence type="ECO:0000256" key="7">
    <source>
        <dbReference type="ARBA" id="ARBA00019373"/>
    </source>
</evidence>
<keyword evidence="13 20" id="KW-1133">Transmembrane helix</keyword>
<dbReference type="PANTHER" id="PTHR46382">
    <property type="entry name" value="PHOSPHATIDATE CYTIDYLYLTRANSFERASE"/>
    <property type="match status" value="1"/>
</dbReference>
<evidence type="ECO:0000256" key="5">
    <source>
        <dbReference type="ARBA" id="ARBA00010185"/>
    </source>
</evidence>
<feature type="region of interest" description="Disordered" evidence="19">
    <location>
        <begin position="1"/>
        <end position="37"/>
    </location>
</feature>
<dbReference type="GO" id="GO:0005886">
    <property type="term" value="C:plasma membrane"/>
    <property type="evidence" value="ECO:0007669"/>
    <property type="project" value="UniProtKB-SubCell"/>
</dbReference>
<evidence type="ECO:0000256" key="13">
    <source>
        <dbReference type="ARBA" id="ARBA00022989"/>
    </source>
</evidence>
<keyword evidence="14" id="KW-0443">Lipid metabolism</keyword>
<dbReference type="eggNOG" id="COG0575">
    <property type="taxonomic scope" value="Bacteria"/>
</dbReference>
<feature type="transmembrane region" description="Helical" evidence="20">
    <location>
        <begin position="313"/>
        <end position="330"/>
    </location>
</feature>
<evidence type="ECO:0000256" key="8">
    <source>
        <dbReference type="ARBA" id="ARBA00022475"/>
    </source>
</evidence>
<evidence type="ECO:0000256" key="14">
    <source>
        <dbReference type="ARBA" id="ARBA00023098"/>
    </source>
</evidence>
<comment type="catalytic activity">
    <reaction evidence="1 18">
        <text>a 1,2-diacyl-sn-glycero-3-phosphate + CTP + H(+) = a CDP-1,2-diacyl-sn-glycerol + diphosphate</text>
        <dbReference type="Rhea" id="RHEA:16229"/>
        <dbReference type="ChEBI" id="CHEBI:15378"/>
        <dbReference type="ChEBI" id="CHEBI:33019"/>
        <dbReference type="ChEBI" id="CHEBI:37563"/>
        <dbReference type="ChEBI" id="CHEBI:58332"/>
        <dbReference type="ChEBI" id="CHEBI:58608"/>
        <dbReference type="EC" id="2.7.7.41"/>
    </reaction>
</comment>
<keyword evidence="12 18" id="KW-0548">Nucleotidyltransferase</keyword>
<accession>W9G9L5</accession>
<comment type="subcellular location">
    <subcellularLocation>
        <location evidence="2">Cell membrane</location>
        <topology evidence="2">Multi-pass membrane protein</topology>
    </subcellularLocation>
</comment>
<dbReference type="UniPathway" id="UPA00557">
    <property type="reaction ID" value="UER00614"/>
</dbReference>
<keyword evidence="15 20" id="KW-0472">Membrane</keyword>
<dbReference type="GO" id="GO:0004605">
    <property type="term" value="F:phosphatidate cytidylyltransferase activity"/>
    <property type="evidence" value="ECO:0007669"/>
    <property type="project" value="UniProtKB-EC"/>
</dbReference>
<feature type="transmembrane region" description="Helical" evidence="20">
    <location>
        <begin position="265"/>
        <end position="287"/>
    </location>
</feature>
<feature type="compositionally biased region" description="Low complexity" evidence="19">
    <location>
        <begin position="1"/>
        <end position="12"/>
    </location>
</feature>
<evidence type="ECO:0000256" key="15">
    <source>
        <dbReference type="ARBA" id="ARBA00023136"/>
    </source>
</evidence>
<feature type="transmembrane region" description="Helical" evidence="20">
    <location>
        <begin position="173"/>
        <end position="193"/>
    </location>
</feature>
<evidence type="ECO:0000256" key="10">
    <source>
        <dbReference type="ARBA" id="ARBA00022679"/>
    </source>
</evidence>
<gene>
    <name evidence="21" type="ORF">N865_10120</name>
</gene>
<comment type="pathway">
    <text evidence="3 18">Phospholipid metabolism; CDP-diacylglycerol biosynthesis; CDP-diacylglycerol from sn-glycerol 3-phosphate: step 3/3.</text>
</comment>
<feature type="transmembrane region" description="Helical" evidence="20">
    <location>
        <begin position="94"/>
        <end position="113"/>
    </location>
</feature>
<dbReference type="PANTHER" id="PTHR46382:SF1">
    <property type="entry name" value="PHOSPHATIDATE CYTIDYLYLTRANSFERASE"/>
    <property type="match status" value="1"/>
</dbReference>
<evidence type="ECO:0000256" key="19">
    <source>
        <dbReference type="SAM" id="MobiDB-lite"/>
    </source>
</evidence>
<evidence type="ECO:0000256" key="16">
    <source>
        <dbReference type="ARBA" id="ARBA00023209"/>
    </source>
</evidence>
<dbReference type="STRING" id="1386089.N865_10120"/>
<evidence type="ECO:0000256" key="18">
    <source>
        <dbReference type="RuleBase" id="RU003938"/>
    </source>
</evidence>
<evidence type="ECO:0000256" key="4">
    <source>
        <dbReference type="ARBA" id="ARBA00005189"/>
    </source>
</evidence>
<comment type="pathway">
    <text evidence="4">Lipid metabolism.</text>
</comment>
<feature type="transmembrane region" description="Helical" evidence="20">
    <location>
        <begin position="240"/>
        <end position="259"/>
    </location>
</feature>
<keyword evidence="16" id="KW-0594">Phospholipid biosynthesis</keyword>
<keyword evidence="8" id="KW-1003">Cell membrane</keyword>
<protein>
    <recommendedName>
        <fullName evidence="7 18">Phosphatidate cytidylyltransferase</fullName>
        <ecNumber evidence="6 18">2.7.7.41</ecNumber>
    </recommendedName>
</protein>
<evidence type="ECO:0000256" key="17">
    <source>
        <dbReference type="ARBA" id="ARBA00023264"/>
    </source>
</evidence>
<evidence type="ECO:0000313" key="21">
    <source>
        <dbReference type="EMBL" id="EWT01493.1"/>
    </source>
</evidence>
<evidence type="ECO:0000256" key="20">
    <source>
        <dbReference type="SAM" id="Phobius"/>
    </source>
</evidence>
<proteinExistence type="inferred from homology"/>
<evidence type="ECO:0000256" key="2">
    <source>
        <dbReference type="ARBA" id="ARBA00004651"/>
    </source>
</evidence>
<keyword evidence="17" id="KW-1208">Phospholipid metabolism</keyword>
<comment type="caution">
    <text evidence="21">The sequence shown here is derived from an EMBL/GenBank/DDBJ whole genome shotgun (WGS) entry which is preliminary data.</text>
</comment>
<dbReference type="EC" id="2.7.7.41" evidence="6 18"/>
<dbReference type="Proteomes" id="UP000019489">
    <property type="component" value="Unassembled WGS sequence"/>
</dbReference>
<dbReference type="Pfam" id="PF01148">
    <property type="entry name" value="CTP_transf_1"/>
    <property type="match status" value="1"/>
</dbReference>
<keyword evidence="9" id="KW-0444">Lipid biosynthesis</keyword>
<evidence type="ECO:0000256" key="12">
    <source>
        <dbReference type="ARBA" id="ARBA00022695"/>
    </source>
</evidence>
<keyword evidence="11 18" id="KW-0812">Transmembrane</keyword>
<sequence>MTSALDPTTMTSAPPPDPDSDRPEPEPSSGEGLLDAITPVPYDPALDPVAGIPPESVIETKPSRAGRDLKAAIGVGVGLGVLVIGTLLVNKVSFLVLVMAAVALGVWEIRGALRQAAVEAPLLPPVLGTVAMLWAAYVGGPAALTVAWALTAAATVVWRAFGKPEGAARDVLGGVFAGTYPPFLAGFAALLLAADDGVARIFAFLIITVCSDVGGYAAGVLYGRHPMAPTISPKKSWEGFAGSVLLCVVAGSLTVQFFLDRPWPIGVALGVGVAAVGTVGDLMESLIKRDLGVKDMSNILPGHGGIMDRLDSLIVVAPVAWVVLTLLAPAT</sequence>
<dbReference type="AlphaFoldDB" id="W9G9L5"/>
<evidence type="ECO:0000313" key="22">
    <source>
        <dbReference type="Proteomes" id="UP000019489"/>
    </source>
</evidence>
<evidence type="ECO:0000256" key="3">
    <source>
        <dbReference type="ARBA" id="ARBA00005119"/>
    </source>
</evidence>
<keyword evidence="10 18" id="KW-0808">Transferase</keyword>
<feature type="transmembrane region" description="Helical" evidence="20">
    <location>
        <begin position="199"/>
        <end position="219"/>
    </location>
</feature>
<evidence type="ECO:0000256" key="9">
    <source>
        <dbReference type="ARBA" id="ARBA00022516"/>
    </source>
</evidence>
<keyword evidence="22" id="KW-1185">Reference proteome</keyword>
<dbReference type="EMBL" id="AWSA01000021">
    <property type="protein sequence ID" value="EWT01493.1"/>
    <property type="molecule type" value="Genomic_DNA"/>
</dbReference>
<dbReference type="GO" id="GO:0016024">
    <property type="term" value="P:CDP-diacylglycerol biosynthetic process"/>
    <property type="evidence" value="ECO:0007669"/>
    <property type="project" value="UniProtKB-UniPathway"/>
</dbReference>
<dbReference type="PROSITE" id="PS01315">
    <property type="entry name" value="CDS"/>
    <property type="match status" value="1"/>
</dbReference>
<dbReference type="InterPro" id="IPR000374">
    <property type="entry name" value="PC_trans"/>
</dbReference>
<comment type="similarity">
    <text evidence="5 18">Belongs to the CDS family.</text>
</comment>
<dbReference type="PATRIC" id="fig|1386089.3.peg.2240"/>
<name>W9G9L5_9MICO</name>
<evidence type="ECO:0000256" key="6">
    <source>
        <dbReference type="ARBA" id="ARBA00012487"/>
    </source>
</evidence>
<organism evidence="21 22">
    <name type="scientific">Intrasporangium oryzae NRRL B-24470</name>
    <dbReference type="NCBI Taxonomy" id="1386089"/>
    <lineage>
        <taxon>Bacteria</taxon>
        <taxon>Bacillati</taxon>
        <taxon>Actinomycetota</taxon>
        <taxon>Actinomycetes</taxon>
        <taxon>Micrococcales</taxon>
        <taxon>Intrasporangiaceae</taxon>
        <taxon>Intrasporangium</taxon>
    </lineage>
</organism>
<evidence type="ECO:0000256" key="11">
    <source>
        <dbReference type="ARBA" id="ARBA00022692"/>
    </source>
</evidence>
<feature type="transmembrane region" description="Helical" evidence="20">
    <location>
        <begin position="71"/>
        <end position="88"/>
    </location>
</feature>
<evidence type="ECO:0000256" key="1">
    <source>
        <dbReference type="ARBA" id="ARBA00001698"/>
    </source>
</evidence>
<reference evidence="21 22" key="1">
    <citation type="submission" date="2013-08" db="EMBL/GenBank/DDBJ databases">
        <title>Intrasporangium oryzae NRRL B-24470.</title>
        <authorList>
            <person name="Liu H."/>
            <person name="Wang G."/>
        </authorList>
    </citation>
    <scope>NUCLEOTIDE SEQUENCE [LARGE SCALE GENOMIC DNA]</scope>
    <source>
        <strain evidence="21 22">NRRL B-24470</strain>
    </source>
</reference>